<proteinExistence type="predicted"/>
<protein>
    <recommendedName>
        <fullName evidence="3">Aminoglycoside phosphotransferase domain-containing protein</fullName>
    </recommendedName>
</protein>
<sequence>MEAPPHVPARIGGVVTRAEPLTHNSGNAATGGIWRVHGPAGTAIRKIARPPSATPTGSPSWQTSDAPEHWNYWRREVLAYTTGFAAEVYAGTGIVPPDLIDVVERPDGAVELWLAEATGAHGTAWPPGRFRDFARRLGTGQARWAGRVPELPWLSRRWLRNYLAHGPATIVWMRTDEDYAHPITAAWPTRELRALHEGRERVLRVAETMPRTLAHLDVWPTNLIADGDRTVLIDWAFTGAGALGEDIANLVIDSVTDGLIDAALLPEIEEAATAGYLEGLRDGGWRGDPDLVRRAIAACGAAKYSWFGPAVLGRMIRGSKARGSYGRPLDDDAAELERLRGLVELIVRWASQAGEDPR</sequence>
<dbReference type="InterPro" id="IPR011009">
    <property type="entry name" value="Kinase-like_dom_sf"/>
</dbReference>
<reference evidence="1 2" key="1">
    <citation type="submission" date="2023-07" db="EMBL/GenBank/DDBJ databases">
        <title>Sequencing the genomes of 1000 actinobacteria strains.</title>
        <authorList>
            <person name="Klenk H.-P."/>
        </authorList>
    </citation>
    <scope>NUCLEOTIDE SEQUENCE [LARGE SCALE GENOMIC DNA]</scope>
    <source>
        <strain evidence="1 2">DSM 44711</strain>
    </source>
</reference>
<dbReference type="SUPFAM" id="SSF56112">
    <property type="entry name" value="Protein kinase-like (PK-like)"/>
    <property type="match status" value="1"/>
</dbReference>
<evidence type="ECO:0000313" key="2">
    <source>
        <dbReference type="Proteomes" id="UP001183629"/>
    </source>
</evidence>
<keyword evidence="2" id="KW-1185">Reference proteome</keyword>
<dbReference type="AlphaFoldDB" id="A0AAE4CZB2"/>
<name>A0AAE4CZB2_9ACTN</name>
<dbReference type="EMBL" id="JAVDYC010000001">
    <property type="protein sequence ID" value="MDR7326729.1"/>
    <property type="molecule type" value="Genomic_DNA"/>
</dbReference>
<evidence type="ECO:0008006" key="3">
    <source>
        <dbReference type="Google" id="ProtNLM"/>
    </source>
</evidence>
<dbReference type="Gene3D" id="3.90.1200.10">
    <property type="match status" value="1"/>
</dbReference>
<accession>A0AAE4CZB2</accession>
<organism evidence="1 2">
    <name type="scientific">Catenuloplanes niger</name>
    <dbReference type="NCBI Taxonomy" id="587534"/>
    <lineage>
        <taxon>Bacteria</taxon>
        <taxon>Bacillati</taxon>
        <taxon>Actinomycetota</taxon>
        <taxon>Actinomycetes</taxon>
        <taxon>Micromonosporales</taxon>
        <taxon>Micromonosporaceae</taxon>
        <taxon>Catenuloplanes</taxon>
    </lineage>
</organism>
<gene>
    <name evidence="1" type="ORF">J2S44_006979</name>
</gene>
<evidence type="ECO:0000313" key="1">
    <source>
        <dbReference type="EMBL" id="MDR7326729.1"/>
    </source>
</evidence>
<comment type="caution">
    <text evidence="1">The sequence shown here is derived from an EMBL/GenBank/DDBJ whole genome shotgun (WGS) entry which is preliminary data.</text>
</comment>
<dbReference type="Proteomes" id="UP001183629">
    <property type="component" value="Unassembled WGS sequence"/>
</dbReference>
<dbReference type="RefSeq" id="WP_310422942.1">
    <property type="nucleotide sequence ID" value="NZ_JAVDYC010000001.1"/>
</dbReference>